<dbReference type="SMART" id="SM00839">
    <property type="entry name" value="ELFV_dehydrog"/>
    <property type="match status" value="1"/>
</dbReference>
<evidence type="ECO:0000256" key="5">
    <source>
        <dbReference type="PIRSR" id="PIRSR000185-2"/>
    </source>
</evidence>
<feature type="binding site" evidence="5">
    <location>
        <position position="355"/>
    </location>
    <ligand>
        <name>substrate</name>
    </ligand>
</feature>
<dbReference type="GO" id="GO:0000166">
    <property type="term" value="F:nucleotide binding"/>
    <property type="evidence" value="ECO:0007669"/>
    <property type="project" value="UniProtKB-KW"/>
</dbReference>
<evidence type="ECO:0000256" key="3">
    <source>
        <dbReference type="PIRNR" id="PIRNR000185"/>
    </source>
</evidence>
<dbReference type="PRINTS" id="PR00082">
    <property type="entry name" value="GLFDHDRGNASE"/>
</dbReference>
<comment type="similarity">
    <text evidence="1 3 7">Belongs to the Glu/Leu/Phe/Val dehydrogenases family.</text>
</comment>
<dbReference type="PROSITE" id="PS00074">
    <property type="entry name" value="GLFV_DEHYDROGENASE"/>
    <property type="match status" value="1"/>
</dbReference>
<dbReference type="Pfam" id="PF02812">
    <property type="entry name" value="ELFV_dehydrog_N"/>
    <property type="match status" value="1"/>
</dbReference>
<dbReference type="InterPro" id="IPR033524">
    <property type="entry name" value="Glu/Leu/Phe/Val_DH_AS"/>
</dbReference>
<dbReference type="Proteomes" id="UP000317716">
    <property type="component" value="Unassembled WGS sequence"/>
</dbReference>
<dbReference type="FunFam" id="3.40.50.10860:FF:000003">
    <property type="entry name" value="Glutamate dehydrogenase"/>
    <property type="match status" value="1"/>
</dbReference>
<evidence type="ECO:0000256" key="4">
    <source>
        <dbReference type="PIRSR" id="PIRSR000185-1"/>
    </source>
</evidence>
<dbReference type="SUPFAM" id="SSF53223">
    <property type="entry name" value="Aminoacid dehydrogenase-like, N-terminal domain"/>
    <property type="match status" value="1"/>
</dbReference>
<dbReference type="GO" id="GO:0006538">
    <property type="term" value="P:L-glutamate catabolic process"/>
    <property type="evidence" value="ECO:0007669"/>
    <property type="project" value="TreeGrafter"/>
</dbReference>
<name>A0A538SA92_UNCEI</name>
<accession>A0A538SA92</accession>
<evidence type="ECO:0000256" key="1">
    <source>
        <dbReference type="ARBA" id="ARBA00006382"/>
    </source>
</evidence>
<comment type="caution">
    <text evidence="9">The sequence shown here is derived from an EMBL/GenBank/DDBJ whole genome shotgun (WGS) entry which is preliminary data.</text>
</comment>
<evidence type="ECO:0000259" key="8">
    <source>
        <dbReference type="SMART" id="SM00839"/>
    </source>
</evidence>
<keyword evidence="5" id="KW-0547">Nucleotide-binding</keyword>
<evidence type="ECO:0000313" key="9">
    <source>
        <dbReference type="EMBL" id="TMQ48256.1"/>
    </source>
</evidence>
<dbReference type="InterPro" id="IPR014362">
    <property type="entry name" value="Glu_DH"/>
</dbReference>
<dbReference type="GO" id="GO:0004352">
    <property type="term" value="F:glutamate dehydrogenase (NAD+) activity"/>
    <property type="evidence" value="ECO:0007669"/>
    <property type="project" value="TreeGrafter"/>
</dbReference>
<evidence type="ECO:0000313" key="10">
    <source>
        <dbReference type="Proteomes" id="UP000317716"/>
    </source>
</evidence>
<dbReference type="InterPro" id="IPR006097">
    <property type="entry name" value="Glu/Leu/Phe/Val/Trp_DH_dimer"/>
</dbReference>
<dbReference type="InterPro" id="IPR046346">
    <property type="entry name" value="Aminoacid_DH-like_N_sf"/>
</dbReference>
<dbReference type="EMBL" id="VBOS01000489">
    <property type="protein sequence ID" value="TMQ48256.1"/>
    <property type="molecule type" value="Genomic_DNA"/>
</dbReference>
<dbReference type="AlphaFoldDB" id="A0A538SA92"/>
<sequence length="422" mass="45488">MPDEGSNIQKDLNPLANAERQFEEAAARLNLPQGIKEVIKRPRRATIVSLPVQMDDGSLRVFTGYRVQHSIVRGPAKGGIRYHPDVTLDEVGALAAWMTWKCAVVNIPFGGGKGGVICDPTKMSKGELERLTRRYAADLSDLFGPESDVPAPDVNTNEQVMAWIVDTYSMHERRTEYAVVTGKPLEVGGSAGRREATGRGVLLCVREACQHLAIPIAGATVAVQGFGNVGSVSADLLTRDGAKIVAVSDVTGGVHDRAGLDVPALLKWAADHRGVAGFPGGKPLTTPIVEYDCGILIPAALENQITRENAGRIHARIIAEGANGPTTPDADKILEEKGVFVIPDILCNSGGVTVSYFEWVQNRMGFYWPEAEVNGRLEQTMVAAFRDVLAKAMEHGVNMRVAAFMVAIERVVKVIMLRGVYA</sequence>
<dbReference type="InterPro" id="IPR033922">
    <property type="entry name" value="NAD_bind_Glu_DH"/>
</dbReference>
<feature type="binding site" evidence="5">
    <location>
        <position position="197"/>
    </location>
    <ligand>
        <name>NAD(+)</name>
        <dbReference type="ChEBI" id="CHEBI:57540"/>
    </ligand>
</feature>
<dbReference type="PIRSF" id="PIRSF000185">
    <property type="entry name" value="Glu_DH"/>
    <property type="match status" value="1"/>
</dbReference>
<reference evidence="9 10" key="1">
    <citation type="journal article" date="2019" name="Nat. Microbiol.">
        <title>Mediterranean grassland soil C-N compound turnover is dependent on rainfall and depth, and is mediated by genomically divergent microorganisms.</title>
        <authorList>
            <person name="Diamond S."/>
            <person name="Andeer P.F."/>
            <person name="Li Z."/>
            <person name="Crits-Christoph A."/>
            <person name="Burstein D."/>
            <person name="Anantharaman K."/>
            <person name="Lane K.R."/>
            <person name="Thomas B.C."/>
            <person name="Pan C."/>
            <person name="Northen T.R."/>
            <person name="Banfield J.F."/>
        </authorList>
    </citation>
    <scope>NUCLEOTIDE SEQUENCE [LARGE SCALE GENOMIC DNA]</scope>
    <source>
        <strain evidence="9">WS_2</strain>
    </source>
</reference>
<evidence type="ECO:0000256" key="2">
    <source>
        <dbReference type="ARBA" id="ARBA00023002"/>
    </source>
</evidence>
<dbReference type="InterPro" id="IPR036291">
    <property type="entry name" value="NAD(P)-bd_dom_sf"/>
</dbReference>
<feature type="domain" description="Glutamate/phenylalanine/leucine/valine/L-tryptophan dehydrogenase C-terminal" evidence="8">
    <location>
        <begin position="190"/>
        <end position="419"/>
    </location>
</feature>
<feature type="site" description="Important for catalysis" evidence="6">
    <location>
        <position position="153"/>
    </location>
</feature>
<dbReference type="Gene3D" id="3.40.50.10860">
    <property type="entry name" value="Leucine Dehydrogenase, chain A, domain 1"/>
    <property type="match status" value="1"/>
</dbReference>
<dbReference type="CDD" id="cd01076">
    <property type="entry name" value="NAD_bind_1_Glu_DH"/>
    <property type="match status" value="1"/>
</dbReference>
<evidence type="ECO:0000256" key="7">
    <source>
        <dbReference type="RuleBase" id="RU004417"/>
    </source>
</evidence>
<dbReference type="InterPro" id="IPR006096">
    <property type="entry name" value="Glu/Leu/Phe/Val/Trp_DH_C"/>
</dbReference>
<feature type="binding site" evidence="5">
    <location>
        <position position="101"/>
    </location>
    <ligand>
        <name>substrate</name>
    </ligand>
</feature>
<dbReference type="Gene3D" id="3.40.50.720">
    <property type="entry name" value="NAD(P)-binding Rossmann-like Domain"/>
    <property type="match status" value="1"/>
</dbReference>
<dbReference type="PANTHER" id="PTHR11606">
    <property type="entry name" value="GLUTAMATE DEHYDROGENASE"/>
    <property type="match status" value="1"/>
</dbReference>
<keyword evidence="5" id="KW-0520">NAD</keyword>
<feature type="active site" description="Proton donor" evidence="4">
    <location>
        <position position="113"/>
    </location>
</feature>
<protein>
    <recommendedName>
        <fullName evidence="3">Glutamate dehydrogenase</fullName>
    </recommendedName>
</protein>
<feature type="binding site" evidence="5">
    <location>
        <position position="77"/>
    </location>
    <ligand>
        <name>substrate</name>
    </ligand>
</feature>
<gene>
    <name evidence="9" type="ORF">E6K72_13260</name>
</gene>
<organism evidence="9 10">
    <name type="scientific">Eiseniibacteriota bacterium</name>
    <dbReference type="NCBI Taxonomy" id="2212470"/>
    <lineage>
        <taxon>Bacteria</taxon>
        <taxon>Candidatus Eiseniibacteriota</taxon>
    </lineage>
</organism>
<dbReference type="SUPFAM" id="SSF51735">
    <property type="entry name" value="NAD(P)-binding Rossmann-fold domains"/>
    <property type="match status" value="1"/>
</dbReference>
<dbReference type="PANTHER" id="PTHR11606:SF13">
    <property type="entry name" value="GLUTAMATE DEHYDROGENASE 1, MITOCHONDRIAL"/>
    <property type="match status" value="1"/>
</dbReference>
<feature type="binding site" evidence="5">
    <location>
        <position position="228"/>
    </location>
    <ligand>
        <name>NAD(+)</name>
        <dbReference type="ChEBI" id="CHEBI:57540"/>
    </ligand>
</feature>
<keyword evidence="2 3" id="KW-0560">Oxidoreductase</keyword>
<evidence type="ECO:0000256" key="6">
    <source>
        <dbReference type="PIRSR" id="PIRSR000185-3"/>
    </source>
</evidence>
<dbReference type="Pfam" id="PF00208">
    <property type="entry name" value="ELFV_dehydrog"/>
    <property type="match status" value="1"/>
</dbReference>
<proteinExistence type="inferred from homology"/>
<dbReference type="InterPro" id="IPR006095">
    <property type="entry name" value="Glu/Leu/Phe/Val/Trp_DH"/>
</dbReference>